<dbReference type="Gene3D" id="4.10.60.10">
    <property type="entry name" value="Zinc finger, CCHC-type"/>
    <property type="match status" value="2"/>
</dbReference>
<feature type="domain" description="RRM" evidence="15">
    <location>
        <begin position="11"/>
        <end position="81"/>
    </location>
</feature>
<proteinExistence type="inferred from homology"/>
<keyword evidence="9" id="KW-0508">mRNA splicing</keyword>
<dbReference type="PROSITE" id="PS50158">
    <property type="entry name" value="ZF_CCHC"/>
    <property type="match status" value="2"/>
</dbReference>
<dbReference type="Gramene" id="ESQ45135">
    <property type="protein sequence ID" value="ESQ45135"/>
    <property type="gene ID" value="EUTSA_v10010597mg"/>
</dbReference>
<dbReference type="SUPFAM" id="SSF57756">
    <property type="entry name" value="Retrovirus zinc finger-like domains"/>
    <property type="match status" value="1"/>
</dbReference>
<evidence type="ECO:0000313" key="18">
    <source>
        <dbReference type="Proteomes" id="UP000030689"/>
    </source>
</evidence>
<dbReference type="Pfam" id="PF00076">
    <property type="entry name" value="RRM_1"/>
    <property type="match status" value="1"/>
</dbReference>
<dbReference type="InterPro" id="IPR012677">
    <property type="entry name" value="Nucleotide-bd_a/b_plait_sf"/>
</dbReference>
<dbReference type="GO" id="GO:0000398">
    <property type="term" value="P:mRNA splicing, via spliceosome"/>
    <property type="evidence" value="ECO:0007669"/>
    <property type="project" value="UniProtKB-ARBA"/>
</dbReference>
<gene>
    <name evidence="17" type="ORF">EUTSA_v10010597mg</name>
</gene>
<dbReference type="PROSITE" id="PS50102">
    <property type="entry name" value="RRM"/>
    <property type="match status" value="1"/>
</dbReference>
<dbReference type="SUPFAM" id="SSF54928">
    <property type="entry name" value="RNA-binding domain, RBD"/>
    <property type="match status" value="1"/>
</dbReference>
<dbReference type="InterPro" id="IPR035979">
    <property type="entry name" value="RBD_domain_sf"/>
</dbReference>
<dbReference type="InterPro" id="IPR036875">
    <property type="entry name" value="Znf_CCHC_sf"/>
</dbReference>
<comment type="subcellular location">
    <subcellularLocation>
        <location evidence="1">Nucleus</location>
    </subcellularLocation>
</comment>
<evidence type="ECO:0000256" key="9">
    <source>
        <dbReference type="ARBA" id="ARBA00023187"/>
    </source>
</evidence>
<dbReference type="InterPro" id="IPR050907">
    <property type="entry name" value="SRSF"/>
</dbReference>
<evidence type="ECO:0000256" key="4">
    <source>
        <dbReference type="ARBA" id="ARBA00022723"/>
    </source>
</evidence>
<evidence type="ECO:0000313" key="17">
    <source>
        <dbReference type="EMBL" id="ESQ45135.1"/>
    </source>
</evidence>
<evidence type="ECO:0000256" key="10">
    <source>
        <dbReference type="ARBA" id="ARBA00023242"/>
    </source>
</evidence>
<keyword evidence="2" id="KW-0597">Phosphoprotein</keyword>
<dbReference type="FunFam" id="3.30.70.330:FF:000272">
    <property type="entry name" value="Serine/arginine-rich splicing factor RS2Z32"/>
    <property type="match status" value="1"/>
</dbReference>
<dbReference type="GO" id="GO:0008270">
    <property type="term" value="F:zinc ion binding"/>
    <property type="evidence" value="ECO:0007669"/>
    <property type="project" value="UniProtKB-KW"/>
</dbReference>
<keyword evidence="10" id="KW-0539">Nucleus</keyword>
<feature type="domain" description="CCHC-type" evidence="16">
    <location>
        <begin position="100"/>
        <end position="114"/>
    </location>
</feature>
<evidence type="ECO:0000259" key="15">
    <source>
        <dbReference type="PROSITE" id="PS50102"/>
    </source>
</evidence>
<feature type="compositionally biased region" description="Polar residues" evidence="14">
    <location>
        <begin position="244"/>
        <end position="254"/>
    </location>
</feature>
<keyword evidence="13" id="KW-0694">RNA-binding</keyword>
<evidence type="ECO:0000256" key="11">
    <source>
        <dbReference type="ARBA" id="ARBA00061281"/>
    </source>
</evidence>
<organism evidence="17 18">
    <name type="scientific">Eutrema salsugineum</name>
    <name type="common">Saltwater cress</name>
    <name type="synonym">Sisymbrium salsugineum</name>
    <dbReference type="NCBI Taxonomy" id="72664"/>
    <lineage>
        <taxon>Eukaryota</taxon>
        <taxon>Viridiplantae</taxon>
        <taxon>Streptophyta</taxon>
        <taxon>Embryophyta</taxon>
        <taxon>Tracheophyta</taxon>
        <taxon>Spermatophyta</taxon>
        <taxon>Magnoliopsida</taxon>
        <taxon>eudicotyledons</taxon>
        <taxon>Gunneridae</taxon>
        <taxon>Pentapetalae</taxon>
        <taxon>rosids</taxon>
        <taxon>malvids</taxon>
        <taxon>Brassicales</taxon>
        <taxon>Brassicaceae</taxon>
        <taxon>Eutremeae</taxon>
        <taxon>Eutrema</taxon>
    </lineage>
</organism>
<dbReference type="PANTHER" id="PTHR23147">
    <property type="entry name" value="SERINE/ARGININE RICH SPLICING FACTOR"/>
    <property type="match status" value="1"/>
</dbReference>
<dbReference type="EMBL" id="KI517435">
    <property type="protein sequence ID" value="ESQ45135.1"/>
    <property type="molecule type" value="Genomic_DNA"/>
</dbReference>
<evidence type="ECO:0000256" key="6">
    <source>
        <dbReference type="ARBA" id="ARBA00022737"/>
    </source>
</evidence>
<name>V4L486_EUTSA</name>
<keyword evidence="4" id="KW-0479">Metal-binding</keyword>
<dbReference type="GO" id="GO:0003729">
    <property type="term" value="F:mRNA binding"/>
    <property type="evidence" value="ECO:0007669"/>
    <property type="project" value="UniProtKB-ARBA"/>
</dbReference>
<dbReference type="SMART" id="SM00360">
    <property type="entry name" value="RRM"/>
    <property type="match status" value="1"/>
</dbReference>
<evidence type="ECO:0000256" key="3">
    <source>
        <dbReference type="ARBA" id="ARBA00022664"/>
    </source>
</evidence>
<comment type="similarity">
    <text evidence="11">Belongs to the splicing factor SR family. RS2Z subfamily.</text>
</comment>
<keyword evidence="5" id="KW-0747">Spliceosome</keyword>
<reference evidence="17 18" key="1">
    <citation type="journal article" date="2013" name="Front. Plant Sci.">
        <title>The Reference Genome of the Halophytic Plant Eutrema salsugineum.</title>
        <authorList>
            <person name="Yang R."/>
            <person name="Jarvis D.E."/>
            <person name="Chen H."/>
            <person name="Beilstein M.A."/>
            <person name="Grimwood J."/>
            <person name="Jenkins J."/>
            <person name="Shu S."/>
            <person name="Prochnik S."/>
            <person name="Xin M."/>
            <person name="Ma C."/>
            <person name="Schmutz J."/>
            <person name="Wing R.A."/>
            <person name="Mitchell-Olds T."/>
            <person name="Schumaker K.S."/>
            <person name="Wang X."/>
        </authorList>
    </citation>
    <scope>NUCLEOTIDE SEQUENCE [LARGE SCALE GENOMIC DNA]</scope>
</reference>
<dbReference type="InterPro" id="IPR001878">
    <property type="entry name" value="Znf_CCHC"/>
</dbReference>
<feature type="region of interest" description="Disordered" evidence="14">
    <location>
        <begin position="132"/>
        <end position="254"/>
    </location>
</feature>
<feature type="domain" description="CCHC-type" evidence="16">
    <location>
        <begin position="122"/>
        <end position="138"/>
    </location>
</feature>
<sequence>MPRFDDRYGNTRLYVGRLSSRTRTRDLERLFSRYGRLRDVDMKRDYAFVEFSDPRDADDARYYLDGRDFDGSRITVEASRGAPRGSRDNGSRGPPPGSGRCFNCGVDGHWARDCTAGDWKNKCYRCGERGHIERNCKNSPSPKKGSRSRSPVRRERSVEDRSRSPKAMERSVSPKGKDQSMSPDRRVIDASPKRERQDGSDYEGSPKENGNGKNSVSPIMGGEESPVGLDGQDRSPIDDESEVNRSSPKGSESP</sequence>
<evidence type="ECO:0008006" key="19">
    <source>
        <dbReference type="Google" id="ProtNLM"/>
    </source>
</evidence>
<keyword evidence="6" id="KW-0677">Repeat</keyword>
<dbReference type="SMART" id="SM00343">
    <property type="entry name" value="ZnF_C2HC"/>
    <property type="match status" value="2"/>
</dbReference>
<evidence type="ECO:0000256" key="5">
    <source>
        <dbReference type="ARBA" id="ARBA00022728"/>
    </source>
</evidence>
<feature type="region of interest" description="Disordered" evidence="14">
    <location>
        <begin position="74"/>
        <end position="97"/>
    </location>
</feature>
<dbReference type="Pfam" id="PF00098">
    <property type="entry name" value="zf-CCHC"/>
    <property type="match status" value="2"/>
</dbReference>
<keyword evidence="3" id="KW-0507">mRNA processing</keyword>
<evidence type="ECO:0000259" key="16">
    <source>
        <dbReference type="PROSITE" id="PS50158"/>
    </source>
</evidence>
<evidence type="ECO:0000256" key="13">
    <source>
        <dbReference type="PROSITE-ProRule" id="PRU00176"/>
    </source>
</evidence>
<keyword evidence="7 12" id="KW-0863">Zinc-finger</keyword>
<evidence type="ECO:0000256" key="14">
    <source>
        <dbReference type="SAM" id="MobiDB-lite"/>
    </source>
</evidence>
<dbReference type="AlphaFoldDB" id="V4L486"/>
<dbReference type="InterPro" id="IPR000504">
    <property type="entry name" value="RRM_dom"/>
</dbReference>
<feature type="compositionally biased region" description="Basic and acidic residues" evidence="14">
    <location>
        <begin position="152"/>
        <end position="169"/>
    </location>
</feature>
<keyword evidence="8" id="KW-0862">Zinc</keyword>
<evidence type="ECO:0000256" key="2">
    <source>
        <dbReference type="ARBA" id="ARBA00022553"/>
    </source>
</evidence>
<accession>V4L486</accession>
<dbReference type="Proteomes" id="UP000030689">
    <property type="component" value="Unassembled WGS sequence"/>
</dbReference>
<dbReference type="FunFam" id="4.10.60.10:FF:000003">
    <property type="entry name" value="serine/arginine-rich splicing factor RS2Z32-like isoform X1"/>
    <property type="match status" value="1"/>
</dbReference>
<protein>
    <recommendedName>
        <fullName evidence="19">CCHC-type domain-containing protein</fullName>
    </recommendedName>
</protein>
<feature type="compositionally biased region" description="Basic and acidic residues" evidence="14">
    <location>
        <begin position="175"/>
        <end position="199"/>
    </location>
</feature>
<dbReference type="GO" id="GO:0005681">
    <property type="term" value="C:spliceosomal complex"/>
    <property type="evidence" value="ECO:0007669"/>
    <property type="project" value="UniProtKB-KW"/>
</dbReference>
<dbReference type="Gene3D" id="3.30.70.330">
    <property type="match status" value="1"/>
</dbReference>
<evidence type="ECO:0000256" key="7">
    <source>
        <dbReference type="ARBA" id="ARBA00022771"/>
    </source>
</evidence>
<evidence type="ECO:0000256" key="1">
    <source>
        <dbReference type="ARBA" id="ARBA00004123"/>
    </source>
</evidence>
<evidence type="ECO:0000256" key="8">
    <source>
        <dbReference type="ARBA" id="ARBA00022833"/>
    </source>
</evidence>
<keyword evidence="18" id="KW-1185">Reference proteome</keyword>
<evidence type="ECO:0000256" key="12">
    <source>
        <dbReference type="PROSITE-ProRule" id="PRU00047"/>
    </source>
</evidence>